<sequence>MLWIHSGQSDGVPCPCVFWTTEGSSTGVEIFLNPNFYDLWSSSDHLLFLVRMLTKKVVGCDFRSFCHVSALC</sequence>
<proteinExistence type="predicted"/>
<reference evidence="1 2" key="1">
    <citation type="submission" date="2024-07" db="EMBL/GenBank/DDBJ databases">
        <title>Section-level genome sequencing and comparative genomics of Aspergillus sections Usti and Cavernicolus.</title>
        <authorList>
            <consortium name="Lawrence Berkeley National Laboratory"/>
            <person name="Nybo J.L."/>
            <person name="Vesth T.C."/>
            <person name="Theobald S."/>
            <person name="Frisvad J.C."/>
            <person name="Larsen T.O."/>
            <person name="Kjaerboelling I."/>
            <person name="Rothschild-Mancinelli K."/>
            <person name="Lyhne E.K."/>
            <person name="Kogle M.E."/>
            <person name="Barry K."/>
            <person name="Clum A."/>
            <person name="Na H."/>
            <person name="Ledsgaard L."/>
            <person name="Lin J."/>
            <person name="Lipzen A."/>
            <person name="Kuo A."/>
            <person name="Riley R."/>
            <person name="Mondo S."/>
            <person name="Labutti K."/>
            <person name="Haridas S."/>
            <person name="Pangalinan J."/>
            <person name="Salamov A.A."/>
            <person name="Simmons B.A."/>
            <person name="Magnuson J.K."/>
            <person name="Chen J."/>
            <person name="Drula E."/>
            <person name="Henrissat B."/>
            <person name="Wiebenga A."/>
            <person name="Lubbers R.J."/>
            <person name="Gomes A.C."/>
            <person name="Macurrencykelacurrency M.R."/>
            <person name="Stajich J."/>
            <person name="Grigoriev I.V."/>
            <person name="Mortensen U.H."/>
            <person name="De Vries R.P."/>
            <person name="Baker S.E."/>
            <person name="Andersen M.R."/>
        </authorList>
    </citation>
    <scope>NUCLEOTIDE SEQUENCE [LARGE SCALE GENOMIC DNA]</scope>
    <source>
        <strain evidence="1 2">CBS 449.75</strain>
    </source>
</reference>
<accession>A0ABR4LVR2</accession>
<dbReference type="GeneID" id="98150057"/>
<gene>
    <name evidence="1" type="ORF">BJX67DRAFT_42162</name>
</gene>
<dbReference type="RefSeq" id="XP_070887481.1">
    <property type="nucleotide sequence ID" value="XM_071034985.1"/>
</dbReference>
<evidence type="ECO:0000313" key="1">
    <source>
        <dbReference type="EMBL" id="KAL2868502.1"/>
    </source>
</evidence>
<dbReference type="Proteomes" id="UP001610432">
    <property type="component" value="Unassembled WGS sequence"/>
</dbReference>
<protein>
    <submittedName>
        <fullName evidence="1">Uncharacterized protein</fullName>
    </submittedName>
</protein>
<dbReference type="EMBL" id="JBFXLQ010000013">
    <property type="protein sequence ID" value="KAL2868502.1"/>
    <property type="molecule type" value="Genomic_DNA"/>
</dbReference>
<evidence type="ECO:0000313" key="2">
    <source>
        <dbReference type="Proteomes" id="UP001610432"/>
    </source>
</evidence>
<name>A0ABR4LVR2_9EURO</name>
<keyword evidence="2" id="KW-1185">Reference proteome</keyword>
<organism evidence="1 2">
    <name type="scientific">Aspergillus lucknowensis</name>
    <dbReference type="NCBI Taxonomy" id="176173"/>
    <lineage>
        <taxon>Eukaryota</taxon>
        <taxon>Fungi</taxon>
        <taxon>Dikarya</taxon>
        <taxon>Ascomycota</taxon>
        <taxon>Pezizomycotina</taxon>
        <taxon>Eurotiomycetes</taxon>
        <taxon>Eurotiomycetidae</taxon>
        <taxon>Eurotiales</taxon>
        <taxon>Aspergillaceae</taxon>
        <taxon>Aspergillus</taxon>
        <taxon>Aspergillus subgen. Nidulantes</taxon>
    </lineage>
</organism>
<comment type="caution">
    <text evidence="1">The sequence shown here is derived from an EMBL/GenBank/DDBJ whole genome shotgun (WGS) entry which is preliminary data.</text>
</comment>